<dbReference type="SUPFAM" id="SSF47686">
    <property type="entry name" value="Anaphylotoxins (complement system)"/>
    <property type="match status" value="1"/>
</dbReference>
<protein>
    <submittedName>
        <fullName evidence="8">A.superbus venom factor 1</fullName>
    </submittedName>
</protein>
<dbReference type="SUPFAM" id="SSF48239">
    <property type="entry name" value="Terpenoid cyclases/Protein prenyltransferases"/>
    <property type="match status" value="1"/>
</dbReference>
<dbReference type="FunFam" id="2.40.50.120:FF:000013">
    <property type="entry name" value="Complement C3"/>
    <property type="match status" value="1"/>
</dbReference>
<feature type="signal peptide" evidence="5">
    <location>
        <begin position="1"/>
        <end position="25"/>
    </location>
</feature>
<dbReference type="InterPro" id="IPR041425">
    <property type="entry name" value="C3/4/5_MG1"/>
</dbReference>
<dbReference type="CDD" id="cd02896">
    <property type="entry name" value="complement_C3_C4_C5"/>
    <property type="match status" value="1"/>
</dbReference>
<dbReference type="Gene3D" id="2.60.40.1940">
    <property type="match status" value="1"/>
</dbReference>
<dbReference type="Pfam" id="PF07678">
    <property type="entry name" value="TED_complement"/>
    <property type="match status" value="1"/>
</dbReference>
<dbReference type="GeneTree" id="ENSGT00940000154063"/>
<dbReference type="Pfam" id="PF00207">
    <property type="entry name" value="A2M"/>
    <property type="match status" value="1"/>
</dbReference>
<dbReference type="CDD" id="cd00017">
    <property type="entry name" value="ANATO"/>
    <property type="match status" value="1"/>
</dbReference>
<evidence type="ECO:0000256" key="3">
    <source>
        <dbReference type="ARBA" id="ARBA00022966"/>
    </source>
</evidence>
<dbReference type="Pfam" id="PF21308">
    <property type="entry name" value="C3_CUB2"/>
    <property type="match status" value="1"/>
</dbReference>
<dbReference type="Pfam" id="PF17790">
    <property type="entry name" value="MG1"/>
    <property type="match status" value="1"/>
</dbReference>
<organism evidence="8">
    <name type="scientific">Xenopus tropicalis</name>
    <name type="common">Western clawed frog</name>
    <name type="synonym">Silurana tropicalis</name>
    <dbReference type="NCBI Taxonomy" id="8364"/>
    <lineage>
        <taxon>Eukaryota</taxon>
        <taxon>Metazoa</taxon>
        <taxon>Chordata</taxon>
        <taxon>Craniata</taxon>
        <taxon>Vertebrata</taxon>
        <taxon>Euteleostomi</taxon>
        <taxon>Amphibia</taxon>
        <taxon>Batrachia</taxon>
        <taxon>Anura</taxon>
        <taxon>Pipoidea</taxon>
        <taxon>Pipidae</taxon>
        <taxon>Xenopodinae</taxon>
        <taxon>Xenopus</taxon>
        <taxon>Silurana</taxon>
    </lineage>
</organism>
<dbReference type="Ensembl" id="ENSXETT00000062956">
    <property type="protein sequence ID" value="ENSXETP00000063026"/>
    <property type="gene ID" value="ENSXETG00000032992"/>
</dbReference>
<dbReference type="InterPro" id="IPR018933">
    <property type="entry name" value="Netrin_module_non-TIMP"/>
</dbReference>
<dbReference type="Gene3D" id="2.20.130.20">
    <property type="match status" value="1"/>
</dbReference>
<dbReference type="InterPro" id="IPR048848">
    <property type="entry name" value="C3_CUB2"/>
</dbReference>
<dbReference type="FunFam" id="2.60.40.10:FF:000155">
    <property type="entry name" value="complement C3 isoform X1"/>
    <property type="match status" value="1"/>
</dbReference>
<dbReference type="InterPro" id="IPR001599">
    <property type="entry name" value="Macroglobln_a2"/>
</dbReference>
<evidence type="ECO:0000256" key="4">
    <source>
        <dbReference type="ARBA" id="ARBA00023157"/>
    </source>
</evidence>
<evidence type="ECO:0000256" key="1">
    <source>
        <dbReference type="ARBA" id="ARBA00004613"/>
    </source>
</evidence>
<dbReference type="PANTHER" id="PTHR11412">
    <property type="entry name" value="MACROGLOBULIN / COMPLEMENT"/>
    <property type="match status" value="1"/>
</dbReference>
<gene>
    <name evidence="8" type="primary">LOC100170611</name>
</gene>
<dbReference type="Gene3D" id="2.60.40.690">
    <property type="entry name" value="Alpha-macroglobulin, receptor-binding domain"/>
    <property type="match status" value="1"/>
</dbReference>
<dbReference type="InterPro" id="IPR019742">
    <property type="entry name" value="MacrogloblnA2_CS"/>
</dbReference>
<dbReference type="InterPro" id="IPR001134">
    <property type="entry name" value="Netrin_domain"/>
</dbReference>
<accession>A0A6I8PS45</accession>
<feature type="chain" id="PRO_5030766173" evidence="5">
    <location>
        <begin position="26"/>
        <end position="1701"/>
    </location>
</feature>
<dbReference type="PANTHER" id="PTHR11412:SF190">
    <property type="entry name" value="A.SUPERBUS VENOM FACTOR 1"/>
    <property type="match status" value="1"/>
</dbReference>
<keyword evidence="2" id="KW-0964">Secreted</keyword>
<dbReference type="GO" id="GO:0004866">
    <property type="term" value="F:endopeptidase inhibitor activity"/>
    <property type="evidence" value="ECO:0007669"/>
    <property type="project" value="InterPro"/>
</dbReference>
<dbReference type="Pfam" id="PF01835">
    <property type="entry name" value="MG2"/>
    <property type="match status" value="1"/>
</dbReference>
<dbReference type="Pfam" id="PF07677">
    <property type="entry name" value="A2M_recep"/>
    <property type="match status" value="1"/>
</dbReference>
<dbReference type="InterPro" id="IPR002890">
    <property type="entry name" value="MG2"/>
</dbReference>
<dbReference type="GO" id="GO:0005615">
    <property type="term" value="C:extracellular space"/>
    <property type="evidence" value="ECO:0007669"/>
    <property type="project" value="InterPro"/>
</dbReference>
<keyword evidence="3" id="KW-0882">Thioester bond</keyword>
<dbReference type="InterPro" id="IPR036595">
    <property type="entry name" value="A-macroglobulin_rcpt-bd_sf"/>
</dbReference>
<dbReference type="Pfam" id="PF07703">
    <property type="entry name" value="A2M_BRD"/>
    <property type="match status" value="1"/>
</dbReference>
<dbReference type="InterPro" id="IPR008993">
    <property type="entry name" value="TIMP-like_OB-fold"/>
</dbReference>
<dbReference type="SUPFAM" id="SSF50242">
    <property type="entry name" value="TIMP-like"/>
    <property type="match status" value="1"/>
</dbReference>
<dbReference type="SMART" id="SM01419">
    <property type="entry name" value="Thiol-ester_cl"/>
    <property type="match status" value="1"/>
</dbReference>
<dbReference type="PROSITE" id="PS00477">
    <property type="entry name" value="ALPHA_2_MACROGLOBULIN"/>
    <property type="match status" value="1"/>
</dbReference>
<dbReference type="Pfam" id="PF17791">
    <property type="entry name" value="MG3"/>
    <property type="match status" value="1"/>
</dbReference>
<reference evidence="8" key="2">
    <citation type="submission" date="2020-05" db="UniProtKB">
        <authorList>
            <consortium name="Ensembl"/>
        </authorList>
    </citation>
    <scope>IDENTIFICATION</scope>
</reference>
<dbReference type="InterPro" id="IPR009048">
    <property type="entry name" value="A-macroglobulin_rcpt-bd"/>
</dbReference>
<evidence type="ECO:0000256" key="5">
    <source>
        <dbReference type="SAM" id="SignalP"/>
    </source>
</evidence>
<dbReference type="Gene3D" id="2.40.50.120">
    <property type="match status" value="1"/>
</dbReference>
<reference evidence="8" key="1">
    <citation type="journal article" date="2010" name="Science">
        <title>The genome of the Western clawed frog Xenopus tropicalis.</title>
        <authorList>
            <person name="Hellsten U."/>
            <person name="Harland R.M."/>
            <person name="Gilchrist M.J."/>
            <person name="Hendrix D."/>
            <person name="Jurka J."/>
            <person name="Kapitonov V."/>
            <person name="Ovcharenko I."/>
            <person name="Putnam N.H."/>
            <person name="Shu S."/>
            <person name="Taher L."/>
            <person name="Blitz I.L."/>
            <person name="Blumberg B."/>
            <person name="Dichmann D.S."/>
            <person name="Dubchak I."/>
            <person name="Amaya E."/>
            <person name="Detter J.C."/>
            <person name="Fletcher R."/>
            <person name="Gerhard D.S."/>
            <person name="Goodstein D."/>
            <person name="Graves T."/>
            <person name="Grigoriev I.V."/>
            <person name="Grimwood J."/>
            <person name="Kawashima T."/>
            <person name="Lindquist E."/>
            <person name="Lucas S.M."/>
            <person name="Mead P.E."/>
            <person name="Mitros T."/>
            <person name="Ogino H."/>
            <person name="Ohta Y."/>
            <person name="Poliakov A.V."/>
            <person name="Pollet N."/>
            <person name="Robert J."/>
            <person name="Salamov A."/>
            <person name="Sater A.K."/>
            <person name="Schmutz J."/>
            <person name="Terry A."/>
            <person name="Vize P.D."/>
            <person name="Warren W.C."/>
            <person name="Wells D."/>
            <person name="Wills A."/>
            <person name="Wilson R.K."/>
            <person name="Zimmerman L.B."/>
            <person name="Zorn A.M."/>
            <person name="Grainger R."/>
            <person name="Grammer T."/>
            <person name="Khokha M.K."/>
            <person name="Richardson P.M."/>
            <person name="Rokhsar D.S."/>
        </authorList>
    </citation>
    <scope>NUCLEOTIDE SEQUENCE [LARGE SCALE GENOMIC DNA]</scope>
    <source>
        <strain evidence="8">Nigerian</strain>
    </source>
</reference>
<dbReference type="InterPro" id="IPR013783">
    <property type="entry name" value="Ig-like_fold"/>
</dbReference>
<sequence length="1701" mass="189668">MHGPGSIMGTAAGLCLLLLLAASSAEKPCVLITPAVLHAEMEETFMLEAPLHTSEFEAKIQIQDFPLKLKSLAKATVKLNAANGFQGEVKIQLSANDLPKDSNKKQFAYVIVDAPDANCKLEKIVLLSFESGYIFIQTDKTLYTPGSNVLYRLFISNPFLAPDNRTVTVEIVNPDKIVLEKASYTSSAGIVSKNFILPDIANVGMWRIISRFQAAPQQTFHTEFECKEYVLPTFEVLLETPQPYFFLDENEFVVDVKARFLHGKEVEGSGYVVFGAMEGNEKMNFPDSLTKIEVVNGEARAVLKSAMLMRRFPVLSLLLGKHLYVTVTVLTNAGSDMVEAERTGIPVVDKAFNLLFTKSSNYFKPGLPYTLWVRNVHRIRARNVHTLNSSQQYHTVYYHSYFLYLQISIENPDGSPASAVSVCTLTDECRRSDKDGTAQLVINTPADSTNLEVKMRTEALDVLPHRQATGTFTIQAYKPQGNSKNYLHVDIMAPKVGLYNNLPVNFYVRSVEADESIQKISFMVLSKGRIVHVGKVSRQKGQGLVVTSIPVNEKFMPSFRIVAYYIAGKEGQEIVSDSASVDIQDSCMGKIEFRQNPKKMSFNPQPGNSISMLITGDPGAHVGLVAVDKAVFVLNKKNRISQAKIWKELEASDLGCTIGGGSDNAAVFTDAGLSVVTNIGLNNPIRQELRCSQGQRKRRSVPLTGLKAKKVQEYKDLRLRRCCEEGMLENPMGYSCQRRAQYVLEAGDCSAIFLECCKFIYESPPVRGGSRGPKRRPSITSFIHATSAGESQDDMDSYMDIKDISSRTIFSESWLWRVEVLPPRADHTGWASKIISPPLPESITTWEFLAVSMSPTKGICVAQPYELTVKKPFFIDLRLPYSVVRNEQVEIRAVLYSYIEEDIEVRVDLLYNQDMCSSATKESTYRQVVKMGPGAIAVIPFVIVPLVATDLQVEVKASVKNTGFDDGVMKKLKVVPEGMKIFKTIQSIILDPLGSDSGKQTEFINLAPRNDIVPKSDPVTYVSVTGNLVAETLENSIDGSKLHHLIMVPSGCGEQNMMSMTPSVIATRYLDTIGQWDRVGLELREKAINTIKKGYSQQLAYRKSDNSYAAFANRPSSTWLTAYVAKVFAMASGLTNIDKDVVCGAVKWLVLKQLPDGMFQEDAPVIHGEMVGGSGQTDPDASLTAFVLIALLEAQSYCKEEVPNLGRAANKSVEYLELRLKTLKMPYSVCIVSYALSLAGRLPNHKHLMKFAQGGTHWADASPHLYSIEATSYALLALLKLGDYHLAGPVSQWLAEQRFYGGGYGSTQATIMVFQALSEYQIHVPLMNDVEMDVKIRLPTRSAPLTWRIDSDNGMVRRSEQTSMEGNITVTATGRGRGTMTIMSVYYVPLSEDEVECKKFDFSVSLQEVPNDKKPHGVIKSMYMNICMKFLGIVDSTMTIVDVAMLTGFTPDTNDLDMLTNRVERYISKYEMDKERSERGSLIIYLDKVSRTENECLKFKIHQKFEVGVLQPAAVTVYEYYTQEYRCTKFYHPTEEQGQLRRICTGIECHCVAERCNLKNAFKGKLDVDGRLQSACEAGVDYVYETRLDKTESNGAYDVFIMTITRIVKLGTDDTAEGKQRQFFSHQSCRDSVKLTEGRTYLIWGKTADLWEVKNEKAYVISGDTWIEEVPTGKECITTQTKLCEEISKFIDELTLVGCTN</sequence>
<dbReference type="Pfam" id="PF01821">
    <property type="entry name" value="ANATO"/>
    <property type="match status" value="1"/>
</dbReference>
<dbReference type="FunFam" id="2.60.40.1940:FF:000001">
    <property type="entry name" value="Complement component C3"/>
    <property type="match status" value="1"/>
</dbReference>
<dbReference type="InterPro" id="IPR018081">
    <property type="entry name" value="Anaphylatoxin_comp_syst"/>
</dbReference>
<feature type="domain" description="NTR" evidence="7">
    <location>
        <begin position="1556"/>
        <end position="1699"/>
    </location>
</feature>
<dbReference type="InterPro" id="IPR041555">
    <property type="entry name" value="MG3"/>
</dbReference>
<dbReference type="Gene3D" id="1.20.91.20">
    <property type="entry name" value="Anaphylotoxins (complement system)"/>
    <property type="match status" value="1"/>
</dbReference>
<dbReference type="InterPro" id="IPR000020">
    <property type="entry name" value="Anaphylatoxin/fibulin"/>
</dbReference>
<dbReference type="Gene3D" id="1.50.10.20">
    <property type="match status" value="1"/>
</dbReference>
<dbReference type="Bgee" id="ENSXETG00000032992">
    <property type="expression patterns" value="Expressed in liver and 7 other cell types or tissues"/>
</dbReference>
<evidence type="ECO:0000313" key="8">
    <source>
        <dbReference type="Ensembl" id="ENSXETP00000063026"/>
    </source>
</evidence>
<evidence type="ECO:0000259" key="7">
    <source>
        <dbReference type="PROSITE" id="PS50189"/>
    </source>
</evidence>
<evidence type="ECO:0000259" key="6">
    <source>
        <dbReference type="PROSITE" id="PS01178"/>
    </source>
</evidence>
<dbReference type="SMART" id="SM01361">
    <property type="entry name" value="A2M_recep"/>
    <property type="match status" value="1"/>
</dbReference>
<dbReference type="Gene3D" id="2.60.40.10">
    <property type="entry name" value="Immunoglobulins"/>
    <property type="match status" value="2"/>
</dbReference>
<dbReference type="PROSITE" id="PS50189">
    <property type="entry name" value="NTR"/>
    <property type="match status" value="1"/>
</dbReference>
<dbReference type="SMART" id="SM00643">
    <property type="entry name" value="C345C"/>
    <property type="match status" value="1"/>
</dbReference>
<dbReference type="InterPro" id="IPR050473">
    <property type="entry name" value="A2M/Complement_sys"/>
</dbReference>
<dbReference type="Pfam" id="PF01759">
    <property type="entry name" value="NTR"/>
    <property type="match status" value="1"/>
</dbReference>
<dbReference type="SMART" id="SM01360">
    <property type="entry name" value="A2M"/>
    <property type="match status" value="1"/>
</dbReference>
<dbReference type="SMART" id="SM00104">
    <property type="entry name" value="ANATO"/>
    <property type="match status" value="1"/>
</dbReference>
<evidence type="ECO:0000256" key="2">
    <source>
        <dbReference type="ARBA" id="ARBA00022525"/>
    </source>
</evidence>
<dbReference type="InterPro" id="IPR011625">
    <property type="entry name" value="A2M_N_BRD"/>
</dbReference>
<dbReference type="Gene3D" id="2.60.120.1540">
    <property type="match status" value="1"/>
</dbReference>
<keyword evidence="4" id="KW-1015">Disulfide bond</keyword>
<comment type="subcellular location">
    <subcellularLocation>
        <location evidence="1">Secreted</location>
    </subcellularLocation>
</comment>
<dbReference type="InterPro" id="IPR011626">
    <property type="entry name" value="Alpha-macroglobulin_TED"/>
</dbReference>
<dbReference type="SMART" id="SM01359">
    <property type="entry name" value="A2M_N_2"/>
    <property type="match status" value="1"/>
</dbReference>
<dbReference type="Pfam" id="PF17789">
    <property type="entry name" value="MG4"/>
    <property type="match status" value="1"/>
</dbReference>
<proteinExistence type="predicted"/>
<dbReference type="InterPro" id="IPR047565">
    <property type="entry name" value="Alpha-macroglob_thiol-ester_cl"/>
</dbReference>
<dbReference type="Gene3D" id="6.20.50.160">
    <property type="match status" value="1"/>
</dbReference>
<dbReference type="Gene3D" id="2.60.40.1930">
    <property type="match status" value="3"/>
</dbReference>
<dbReference type="InterPro" id="IPR008930">
    <property type="entry name" value="Terpenoid_cyclase/PrenylTrfase"/>
</dbReference>
<dbReference type="PROSITE" id="PS01178">
    <property type="entry name" value="ANAPHYLATOXIN_2"/>
    <property type="match status" value="1"/>
</dbReference>
<feature type="domain" description="Anaphylatoxin-like" evidence="6">
    <location>
        <begin position="722"/>
        <end position="757"/>
    </location>
</feature>
<name>A0A6I8PS45_XENTR</name>
<dbReference type="PROSITE" id="PS01177">
    <property type="entry name" value="ANAPHYLATOXIN_1"/>
    <property type="match status" value="1"/>
</dbReference>
<dbReference type="InParanoid" id="A0A6I8PS45"/>
<dbReference type="SUPFAM" id="SSF49410">
    <property type="entry name" value="Alpha-macroglobulin receptor domain"/>
    <property type="match status" value="1"/>
</dbReference>
<dbReference type="InterPro" id="IPR040839">
    <property type="entry name" value="MG4"/>
</dbReference>
<keyword evidence="5" id="KW-0732">Signal</keyword>